<dbReference type="InterPro" id="IPR027417">
    <property type="entry name" value="P-loop_NTPase"/>
</dbReference>
<organism evidence="2 3">
    <name type="scientific">Alysiella filiformis DSM 16848</name>
    <dbReference type="NCBI Taxonomy" id="1120981"/>
    <lineage>
        <taxon>Bacteria</taxon>
        <taxon>Pseudomonadati</taxon>
        <taxon>Pseudomonadota</taxon>
        <taxon>Betaproteobacteria</taxon>
        <taxon>Neisseriales</taxon>
        <taxon>Neisseriaceae</taxon>
        <taxon>Alysiella</taxon>
    </lineage>
</organism>
<dbReference type="Pfam" id="PF13304">
    <property type="entry name" value="AAA_21"/>
    <property type="match status" value="1"/>
</dbReference>
<dbReference type="EMBL" id="OCNF01000005">
    <property type="protein sequence ID" value="SOD67277.1"/>
    <property type="molecule type" value="Genomic_DNA"/>
</dbReference>
<sequence length="396" mass="45257">MQIESLKIKNFKGFKNAEMVDIPTFAVIVGANGSGKSTLFDVFGFLKHCLTYNVSHALQVRGGFEQVLSRGAKKTECIEFEIKFRTKIVNTERLVTYGIQIGLEKNKPIIRNEILKYKRGRYGSPYHFLKFSNGEGYAITNEEDFGKEDEDLDRETQTISPDVLAIKGLGQFERFKAAKEFRQLIENWHVSDFHINLARGSKDMLGEYEHLSVTGENLQVVARHLFENKPDIFQEIVEAMKHRVPGIDDVEPIQTADGRLILGFKDGTFKDPFIDRYVSDGTIKMFAYLVLLYDPNPHPLLCVEEPENQLYPSLLFELAEEFRAYSKKGGQVFVSSHSPDFLNAVNLDEVFWLVKENGYTQIKRAQDDEQLAAFMAEGDQMGYLWKEGFFKGANPK</sequence>
<feature type="domain" description="ATPase AAA-type core" evidence="1">
    <location>
        <begin position="25"/>
        <end position="342"/>
    </location>
</feature>
<proteinExistence type="predicted"/>
<protein>
    <submittedName>
        <fullName evidence="2">Predicted ATPase</fullName>
    </submittedName>
</protein>
<dbReference type="PANTHER" id="PTHR40396:SF1">
    <property type="entry name" value="ATPASE AAA-TYPE CORE DOMAIN-CONTAINING PROTEIN"/>
    <property type="match status" value="1"/>
</dbReference>
<reference evidence="2 3" key="1">
    <citation type="submission" date="2017-09" db="EMBL/GenBank/DDBJ databases">
        <authorList>
            <person name="Ehlers B."/>
            <person name="Leendertz F.H."/>
        </authorList>
    </citation>
    <scope>NUCLEOTIDE SEQUENCE [LARGE SCALE GENOMIC DNA]</scope>
    <source>
        <strain evidence="2 3">DSM 16848</strain>
    </source>
</reference>
<dbReference type="GO" id="GO:0016887">
    <property type="term" value="F:ATP hydrolysis activity"/>
    <property type="evidence" value="ECO:0007669"/>
    <property type="project" value="InterPro"/>
</dbReference>
<dbReference type="AlphaFoldDB" id="A0A286E8P0"/>
<evidence type="ECO:0000259" key="1">
    <source>
        <dbReference type="Pfam" id="PF13304"/>
    </source>
</evidence>
<dbReference type="RefSeq" id="WP_097113936.1">
    <property type="nucleotide sequence ID" value="NZ_CP083931.1"/>
</dbReference>
<keyword evidence="3" id="KW-1185">Reference proteome</keyword>
<dbReference type="GO" id="GO:0005524">
    <property type="term" value="F:ATP binding"/>
    <property type="evidence" value="ECO:0007669"/>
    <property type="project" value="InterPro"/>
</dbReference>
<dbReference type="OrthoDB" id="9815944at2"/>
<dbReference type="InterPro" id="IPR003959">
    <property type="entry name" value="ATPase_AAA_core"/>
</dbReference>
<dbReference type="SUPFAM" id="SSF52540">
    <property type="entry name" value="P-loop containing nucleoside triphosphate hydrolases"/>
    <property type="match status" value="1"/>
</dbReference>
<dbReference type="PIRSF" id="PIRSF029347">
    <property type="entry name" value="RecF"/>
    <property type="match status" value="1"/>
</dbReference>
<dbReference type="Proteomes" id="UP000219669">
    <property type="component" value="Unassembled WGS sequence"/>
</dbReference>
<accession>A0A286E8P0</accession>
<gene>
    <name evidence="2" type="ORF">SAMN02746062_00866</name>
</gene>
<evidence type="ECO:0000313" key="3">
    <source>
        <dbReference type="Proteomes" id="UP000219669"/>
    </source>
</evidence>
<dbReference type="Gene3D" id="3.40.50.300">
    <property type="entry name" value="P-loop containing nucleotide triphosphate hydrolases"/>
    <property type="match status" value="1"/>
</dbReference>
<name>A0A286E8P0_9NEIS</name>
<dbReference type="PANTHER" id="PTHR40396">
    <property type="entry name" value="ATPASE-LIKE PROTEIN"/>
    <property type="match status" value="1"/>
</dbReference>
<evidence type="ECO:0000313" key="2">
    <source>
        <dbReference type="EMBL" id="SOD67277.1"/>
    </source>
</evidence>
<dbReference type="InterPro" id="IPR014555">
    <property type="entry name" value="RecF-like"/>
</dbReference>